<proteinExistence type="predicted"/>
<dbReference type="OrthoDB" id="3727724at2"/>
<dbReference type="eggNOG" id="ENOG5032ZYE">
    <property type="taxonomic scope" value="Bacteria"/>
</dbReference>
<evidence type="ECO:0000313" key="2">
    <source>
        <dbReference type="EMBL" id="ACV07883.1"/>
    </source>
</evidence>
<dbReference type="STRING" id="471856.Jden_0209"/>
<evidence type="ECO:0008006" key="4">
    <source>
        <dbReference type="Google" id="ProtNLM"/>
    </source>
</evidence>
<dbReference type="Proteomes" id="UP000000628">
    <property type="component" value="Chromosome"/>
</dbReference>
<dbReference type="RefSeq" id="WP_015770512.1">
    <property type="nucleotide sequence ID" value="NC_013174.1"/>
</dbReference>
<keyword evidence="3" id="KW-1185">Reference proteome</keyword>
<evidence type="ECO:0000256" key="1">
    <source>
        <dbReference type="SAM" id="SignalP"/>
    </source>
</evidence>
<name>C7QYN6_JONDD</name>
<feature type="chain" id="PRO_5002983006" description="Lipoprotein" evidence="1">
    <location>
        <begin position="21"/>
        <end position="200"/>
    </location>
</feature>
<accession>C7QYN6</accession>
<dbReference type="KEGG" id="jde:Jden_0209"/>
<organism evidence="2 3">
    <name type="scientific">Jonesia denitrificans (strain ATCC 14870 / DSM 20603 / BCRC 15368 / CIP 55.134 / JCM 11481 / NBRC 15587 / NCTC 10816 / Prevot 55134)</name>
    <name type="common">Listeria denitrificans</name>
    <dbReference type="NCBI Taxonomy" id="471856"/>
    <lineage>
        <taxon>Bacteria</taxon>
        <taxon>Bacillati</taxon>
        <taxon>Actinomycetota</taxon>
        <taxon>Actinomycetes</taxon>
        <taxon>Micrococcales</taxon>
        <taxon>Jonesiaceae</taxon>
        <taxon>Jonesia</taxon>
    </lineage>
</organism>
<dbReference type="HOGENOM" id="CLU_1364697_0_0_11"/>
<reference evidence="2 3" key="1">
    <citation type="journal article" date="2009" name="Stand. Genomic Sci.">
        <title>Complete genome sequence of Jonesia denitrificans type strain (Prevot 55134).</title>
        <authorList>
            <person name="Pukall R."/>
            <person name="Gehrich-Schroter G."/>
            <person name="Lapidus A."/>
            <person name="Nolan M."/>
            <person name="Glavina Del Rio T."/>
            <person name="Lucas S."/>
            <person name="Chen F."/>
            <person name="Tice H."/>
            <person name="Pitluck S."/>
            <person name="Cheng J.F."/>
            <person name="Copeland A."/>
            <person name="Saunders E."/>
            <person name="Brettin T."/>
            <person name="Detter J.C."/>
            <person name="Bruce D."/>
            <person name="Goodwin L."/>
            <person name="Pati A."/>
            <person name="Ivanova N."/>
            <person name="Mavromatis K."/>
            <person name="Ovchinnikova G."/>
            <person name="Chen A."/>
            <person name="Palaniappan K."/>
            <person name="Land M."/>
            <person name="Hauser L."/>
            <person name="Chang Y.J."/>
            <person name="Jeffries C.D."/>
            <person name="Chain P."/>
            <person name="Goker M."/>
            <person name="Bristow J."/>
            <person name="Eisen J.A."/>
            <person name="Markowitz V."/>
            <person name="Hugenholtz P."/>
            <person name="Kyrpides N.C."/>
            <person name="Klenk H.P."/>
            <person name="Han C."/>
        </authorList>
    </citation>
    <scope>NUCLEOTIDE SEQUENCE [LARGE SCALE GENOMIC DNA]</scope>
    <source>
        <strain evidence="3">ATCC 14870 / DSM 20603 / BCRC 15368 / CIP 55.134 / JCM 11481 / NBRC 15587 / NCTC 10816 / Prevot 55134</strain>
    </source>
</reference>
<keyword evidence="1" id="KW-0732">Signal</keyword>
<dbReference type="EMBL" id="CP001706">
    <property type="protein sequence ID" value="ACV07883.1"/>
    <property type="molecule type" value="Genomic_DNA"/>
</dbReference>
<sequence>MRLNKHVTAVVTVVAACALAGCSASLNPLGGMSQSDYSRVEYYDSLEDLQAASDAVVVGIVTDQEVVYDIDDVTPFILSTVVVQDTIHGDVPTDSIIVRQAGDSPSQDEEALTPENTYVLYLTESGLSGDKAEHFYVTGVTAGIYTGDVPEQDTSTVEPDLLDEDVLEEATFEQIAPDTPDNIPSDITVEVVETPELADQ</sequence>
<dbReference type="PROSITE" id="PS51257">
    <property type="entry name" value="PROKAR_LIPOPROTEIN"/>
    <property type="match status" value="1"/>
</dbReference>
<evidence type="ECO:0000313" key="3">
    <source>
        <dbReference type="Proteomes" id="UP000000628"/>
    </source>
</evidence>
<feature type="signal peptide" evidence="1">
    <location>
        <begin position="1"/>
        <end position="20"/>
    </location>
</feature>
<protein>
    <recommendedName>
        <fullName evidence="4">Lipoprotein</fullName>
    </recommendedName>
</protein>
<dbReference type="AlphaFoldDB" id="C7QYN6"/>
<gene>
    <name evidence="2" type="ordered locus">Jden_0209</name>
</gene>